<feature type="compositionally biased region" description="Polar residues" evidence="1">
    <location>
        <begin position="1"/>
        <end position="13"/>
    </location>
</feature>
<dbReference type="AlphaFoldDB" id="A0A9N9KXM5"/>
<dbReference type="GO" id="GO:0016491">
    <property type="term" value="F:oxidoreductase activity"/>
    <property type="evidence" value="ECO:0007669"/>
    <property type="project" value="InterPro"/>
</dbReference>
<dbReference type="GO" id="GO:0005739">
    <property type="term" value="C:mitochondrion"/>
    <property type="evidence" value="ECO:0007669"/>
    <property type="project" value="TreeGrafter"/>
</dbReference>
<reference evidence="3" key="1">
    <citation type="submission" date="2021-07" db="EMBL/GenBank/DDBJ databases">
        <authorList>
            <person name="Durling M."/>
        </authorList>
    </citation>
    <scope>NUCLEOTIDE SEQUENCE</scope>
</reference>
<dbReference type="Gene3D" id="3.40.50.720">
    <property type="entry name" value="NAD(P)-binding Rossmann-like Domain"/>
    <property type="match status" value="1"/>
</dbReference>
<gene>
    <name evidence="3" type="ORF">HYFRA_00009099</name>
</gene>
<accession>A0A9N9KXM5</accession>
<dbReference type="EMBL" id="CAJVRL010000055">
    <property type="protein sequence ID" value="CAG8954000.1"/>
    <property type="molecule type" value="Genomic_DNA"/>
</dbReference>
<feature type="domain" description="Enoyl reductase (ER)" evidence="2">
    <location>
        <begin position="32"/>
        <end position="357"/>
    </location>
</feature>
<protein>
    <recommendedName>
        <fullName evidence="2">Enoyl reductase (ER) domain-containing protein</fullName>
    </recommendedName>
</protein>
<dbReference type="CDD" id="cd08273">
    <property type="entry name" value="MDR8"/>
    <property type="match status" value="1"/>
</dbReference>
<evidence type="ECO:0000313" key="4">
    <source>
        <dbReference type="Proteomes" id="UP000696280"/>
    </source>
</evidence>
<proteinExistence type="predicted"/>
<evidence type="ECO:0000259" key="2">
    <source>
        <dbReference type="SMART" id="SM00829"/>
    </source>
</evidence>
<dbReference type="Gene3D" id="3.90.180.10">
    <property type="entry name" value="Medium-chain alcohol dehydrogenases, catalytic domain"/>
    <property type="match status" value="1"/>
</dbReference>
<dbReference type="SUPFAM" id="SSF51735">
    <property type="entry name" value="NAD(P)-binding Rossmann-fold domains"/>
    <property type="match status" value="1"/>
</dbReference>
<evidence type="ECO:0000313" key="3">
    <source>
        <dbReference type="EMBL" id="CAG8954000.1"/>
    </source>
</evidence>
<dbReference type="InterPro" id="IPR036291">
    <property type="entry name" value="NAD(P)-bd_dom_sf"/>
</dbReference>
<dbReference type="Pfam" id="PF13602">
    <property type="entry name" value="ADH_zinc_N_2"/>
    <property type="match status" value="1"/>
</dbReference>
<keyword evidence="4" id="KW-1185">Reference proteome</keyword>
<dbReference type="InterPro" id="IPR013154">
    <property type="entry name" value="ADH-like_N"/>
</dbReference>
<dbReference type="Proteomes" id="UP000696280">
    <property type="component" value="Unassembled WGS sequence"/>
</dbReference>
<dbReference type="SMART" id="SM00829">
    <property type="entry name" value="PKS_ER"/>
    <property type="match status" value="1"/>
</dbReference>
<dbReference type="Pfam" id="PF08240">
    <property type="entry name" value="ADH_N"/>
    <property type="match status" value="1"/>
</dbReference>
<name>A0A9N9KXM5_9HELO</name>
<dbReference type="InterPro" id="IPR011032">
    <property type="entry name" value="GroES-like_sf"/>
</dbReference>
<sequence>MSTRCPKTLLSSKDNPKEPGTPIRKVLISAYGDESNVSVIDALLPQPSKNEIQVKVLYSGFSGSDINMRKGQYPLQRSAPLTPGYCLVGHVSALPDSSSTHSKFKIGDAVTCLSIYDAEATYVNLPEKYLIPVPENVPLEAATALILDWNTAYGMVHRAANVQTGQKVFIHGLSGAVGWAVGVLCSLRGAQIFGTASTKNHAAITTGLPAATPFTYENKDWIQAMKNTGGVDAVFDPLGFESWDESYDILAPTGILIGYGGNMNNFSDGQTRSQVPSMTKLFARNYLKFWEGRRAVFYYISRDDKYFVEDLEALFGLCADGRVGVTIKQVFGMRDTEEIREAHRCWGKGSGVGSLLLRVS</sequence>
<dbReference type="OrthoDB" id="203908at2759"/>
<dbReference type="SUPFAM" id="SSF50129">
    <property type="entry name" value="GroES-like"/>
    <property type="match status" value="1"/>
</dbReference>
<dbReference type="InterPro" id="IPR051397">
    <property type="entry name" value="Zn-ADH-like_protein"/>
</dbReference>
<feature type="region of interest" description="Disordered" evidence="1">
    <location>
        <begin position="1"/>
        <end position="21"/>
    </location>
</feature>
<organism evidence="3 4">
    <name type="scientific">Hymenoscyphus fraxineus</name>
    <dbReference type="NCBI Taxonomy" id="746836"/>
    <lineage>
        <taxon>Eukaryota</taxon>
        <taxon>Fungi</taxon>
        <taxon>Dikarya</taxon>
        <taxon>Ascomycota</taxon>
        <taxon>Pezizomycotina</taxon>
        <taxon>Leotiomycetes</taxon>
        <taxon>Helotiales</taxon>
        <taxon>Helotiaceae</taxon>
        <taxon>Hymenoscyphus</taxon>
    </lineage>
</organism>
<dbReference type="PANTHER" id="PTHR43677:SF4">
    <property type="entry name" value="QUINONE OXIDOREDUCTASE-LIKE PROTEIN 2"/>
    <property type="match status" value="1"/>
</dbReference>
<dbReference type="PANTHER" id="PTHR43677">
    <property type="entry name" value="SHORT-CHAIN DEHYDROGENASE/REDUCTASE"/>
    <property type="match status" value="1"/>
</dbReference>
<dbReference type="InterPro" id="IPR020843">
    <property type="entry name" value="ER"/>
</dbReference>
<comment type="caution">
    <text evidence="3">The sequence shown here is derived from an EMBL/GenBank/DDBJ whole genome shotgun (WGS) entry which is preliminary data.</text>
</comment>
<evidence type="ECO:0000256" key="1">
    <source>
        <dbReference type="SAM" id="MobiDB-lite"/>
    </source>
</evidence>